<gene>
    <name evidence="2" type="ORF">DSM107003_01920</name>
</gene>
<dbReference type="Gene3D" id="2.40.10.10">
    <property type="entry name" value="Trypsin-like serine proteases"/>
    <property type="match status" value="2"/>
</dbReference>
<reference evidence="2 3" key="1">
    <citation type="journal article" date="2019" name="Genome Biol. Evol.">
        <title>Day and night: Metabolic profiles and evolutionary relationships of six axenic non-marine cyanobacteria.</title>
        <authorList>
            <person name="Will S.E."/>
            <person name="Henke P."/>
            <person name="Boedeker C."/>
            <person name="Huang S."/>
            <person name="Brinkmann H."/>
            <person name="Rohde M."/>
            <person name="Jarek M."/>
            <person name="Friedl T."/>
            <person name="Seufert S."/>
            <person name="Schumacher M."/>
            <person name="Overmann J."/>
            <person name="Neumann-Schaal M."/>
            <person name="Petersen J."/>
        </authorList>
    </citation>
    <scope>NUCLEOTIDE SEQUENCE [LARGE SCALE GENOMIC DNA]</scope>
    <source>
        <strain evidence="2 3">SAG 1403-4b</strain>
    </source>
</reference>
<dbReference type="PANTHER" id="PTHR43019:SF23">
    <property type="entry name" value="PROTEASE DO-LIKE 5, CHLOROPLASTIC"/>
    <property type="match status" value="1"/>
</dbReference>
<keyword evidence="1" id="KW-0812">Transmembrane</keyword>
<keyword evidence="1" id="KW-0472">Membrane</keyword>
<evidence type="ECO:0000256" key="1">
    <source>
        <dbReference type="SAM" id="Phobius"/>
    </source>
</evidence>
<organism evidence="2 3">
    <name type="scientific">Trichormus variabilis SAG 1403-4b</name>
    <dbReference type="NCBI Taxonomy" id="447716"/>
    <lineage>
        <taxon>Bacteria</taxon>
        <taxon>Bacillati</taxon>
        <taxon>Cyanobacteriota</taxon>
        <taxon>Cyanophyceae</taxon>
        <taxon>Nostocales</taxon>
        <taxon>Nostocaceae</taxon>
        <taxon>Trichormus</taxon>
    </lineage>
</organism>
<protein>
    <recommendedName>
        <fullName evidence="4">Serine protease</fullName>
    </recommendedName>
</protein>
<sequence>MWEGVTSQIFLDWTKMRYLRVSLIALIAFLSCILSAEVVYPKDKQIPTIVSQTNQSESDLSVNALREITRAISVKIIAGQGWGTGVIISKKGQVYTVVTNAHVLRLGTNYQVQTLDGKIYNGQLIKAINFQDDDLGLLTFKSNQNYAIASIANTPLVVGDQTFAAGFPNQTKTWSFTVGKVDYVLPKSFIGGYQVGYSNDILKGMSGGPVINQRGKLVAINGRHKYPLWGNPFIFQDGSTPVSQIRAKFEESSWAVSMQIFLQHAPQFASGSIYPDADPSSSSAVIDLEKSSNVTPSLITKEKPVRSFW</sequence>
<dbReference type="InterPro" id="IPR009003">
    <property type="entry name" value="Peptidase_S1_PA"/>
</dbReference>
<feature type="transmembrane region" description="Helical" evidence="1">
    <location>
        <begin position="21"/>
        <end position="40"/>
    </location>
</feature>
<accession>A0A3S1CDL3</accession>
<dbReference type="Pfam" id="PF13365">
    <property type="entry name" value="Trypsin_2"/>
    <property type="match status" value="1"/>
</dbReference>
<dbReference type="Proteomes" id="UP000276103">
    <property type="component" value="Unassembled WGS sequence"/>
</dbReference>
<dbReference type="AlphaFoldDB" id="A0A3S1CDL3"/>
<dbReference type="EMBL" id="RSCM01000001">
    <property type="protein sequence ID" value="RUS99608.1"/>
    <property type="molecule type" value="Genomic_DNA"/>
</dbReference>
<proteinExistence type="predicted"/>
<keyword evidence="1" id="KW-1133">Transmembrane helix</keyword>
<keyword evidence="3" id="KW-1185">Reference proteome</keyword>
<comment type="caution">
    <text evidence="2">The sequence shown here is derived from an EMBL/GenBank/DDBJ whole genome shotgun (WGS) entry which is preliminary data.</text>
</comment>
<name>A0A3S1CDL3_ANAVA</name>
<dbReference type="PANTHER" id="PTHR43019">
    <property type="entry name" value="SERINE ENDOPROTEASE DEGS"/>
    <property type="match status" value="1"/>
</dbReference>
<dbReference type="InterPro" id="IPR043504">
    <property type="entry name" value="Peptidase_S1_PA_chymotrypsin"/>
</dbReference>
<dbReference type="SUPFAM" id="SSF50494">
    <property type="entry name" value="Trypsin-like serine proteases"/>
    <property type="match status" value="1"/>
</dbReference>
<evidence type="ECO:0000313" key="2">
    <source>
        <dbReference type="EMBL" id="RUS99608.1"/>
    </source>
</evidence>
<evidence type="ECO:0008006" key="4">
    <source>
        <dbReference type="Google" id="ProtNLM"/>
    </source>
</evidence>
<evidence type="ECO:0000313" key="3">
    <source>
        <dbReference type="Proteomes" id="UP000276103"/>
    </source>
</evidence>